<protein>
    <submittedName>
        <fullName evidence="1">Uncharacterized protein</fullName>
    </submittedName>
</protein>
<dbReference type="AlphaFoldDB" id="A0A645AGF5"/>
<organism evidence="1">
    <name type="scientific">bioreactor metagenome</name>
    <dbReference type="NCBI Taxonomy" id="1076179"/>
    <lineage>
        <taxon>unclassified sequences</taxon>
        <taxon>metagenomes</taxon>
        <taxon>ecological metagenomes</taxon>
    </lineage>
</organism>
<dbReference type="EMBL" id="VSSQ01013711">
    <property type="protein sequence ID" value="MPM52097.1"/>
    <property type="molecule type" value="Genomic_DNA"/>
</dbReference>
<accession>A0A645AGF5</accession>
<comment type="caution">
    <text evidence="1">The sequence shown here is derived from an EMBL/GenBank/DDBJ whole genome shotgun (WGS) entry which is preliminary data.</text>
</comment>
<proteinExistence type="predicted"/>
<evidence type="ECO:0000313" key="1">
    <source>
        <dbReference type="EMBL" id="MPM52097.1"/>
    </source>
</evidence>
<name>A0A645AGF5_9ZZZZ</name>
<sequence length="226" mass="24061">MDGQGVLGTDVDEALVGSDGLAADGHGFEHRVRVAFTGRAVHIGTRVPFVGVADDILGIVLYLAGEVPLHPGGEAGAAATTQSCSLQLFDDFLAGHLKECLLQTLIAFTGDIFVDVLGIDETTVAQYDAELLLVELDVLNLCMLAARLLVVEQTSDFAALDHMLADELLGILGSNFYVERVLGKDLDDRALLTETETAGLDDLYFIGESLCLALLYQVLVNLVRAA</sequence>
<gene>
    <name evidence="1" type="ORF">SDC9_98853</name>
</gene>
<reference evidence="1" key="1">
    <citation type="submission" date="2019-08" db="EMBL/GenBank/DDBJ databases">
        <authorList>
            <person name="Kucharzyk K."/>
            <person name="Murdoch R.W."/>
            <person name="Higgins S."/>
            <person name="Loffler F."/>
        </authorList>
    </citation>
    <scope>NUCLEOTIDE SEQUENCE</scope>
</reference>